<feature type="domain" description="ComC supersandwich" evidence="3">
    <location>
        <begin position="1013"/>
        <end position="1226"/>
    </location>
</feature>
<dbReference type="InterPro" id="IPR054484">
    <property type="entry name" value="ComC_SSD"/>
</dbReference>
<gene>
    <name evidence="8" type="ORF">DLAC_06407</name>
</gene>
<evidence type="ECO:0008006" key="10">
    <source>
        <dbReference type="Google" id="ProtNLM"/>
    </source>
</evidence>
<keyword evidence="2" id="KW-1133">Transmembrane helix</keyword>
<dbReference type="InterPro" id="IPR055462">
    <property type="entry name" value="DUF7034"/>
</dbReference>
<evidence type="ECO:0000259" key="3">
    <source>
        <dbReference type="Pfam" id="PF22933"/>
    </source>
</evidence>
<feature type="domain" description="DUF7035" evidence="5">
    <location>
        <begin position="588"/>
        <end position="718"/>
    </location>
</feature>
<dbReference type="OrthoDB" id="6130531at2759"/>
<proteinExistence type="predicted"/>
<organism evidence="8 9">
    <name type="scientific">Tieghemostelium lacteum</name>
    <name type="common">Slime mold</name>
    <name type="synonym">Dictyostelium lacteum</name>
    <dbReference type="NCBI Taxonomy" id="361077"/>
    <lineage>
        <taxon>Eukaryota</taxon>
        <taxon>Amoebozoa</taxon>
        <taxon>Evosea</taxon>
        <taxon>Eumycetozoa</taxon>
        <taxon>Dictyostelia</taxon>
        <taxon>Dictyosteliales</taxon>
        <taxon>Raperosteliaceae</taxon>
        <taxon>Tieghemostelium</taxon>
    </lineage>
</organism>
<evidence type="ECO:0000256" key="1">
    <source>
        <dbReference type="SAM" id="MobiDB-lite"/>
    </source>
</evidence>
<comment type="caution">
    <text evidence="8">The sequence shown here is derived from an EMBL/GenBank/DDBJ whole genome shotgun (WGS) entry which is preliminary data.</text>
</comment>
<dbReference type="Pfam" id="PF23034">
    <property type="entry name" value="DUF7035"/>
    <property type="match status" value="1"/>
</dbReference>
<dbReference type="PANTHER" id="PTHR31378">
    <property type="entry name" value="EGF-LIKE DOMAIN-CONTAINING PROTEIN-RELATED-RELATED"/>
    <property type="match status" value="1"/>
</dbReference>
<name>A0A151ZEP7_TIELA</name>
<keyword evidence="2" id="KW-0472">Membrane</keyword>
<dbReference type="InterPro" id="IPR057709">
    <property type="entry name" value="DUF7949"/>
</dbReference>
<evidence type="ECO:0000259" key="4">
    <source>
        <dbReference type="Pfam" id="PF23033"/>
    </source>
</evidence>
<accession>A0A151ZEP7</accession>
<dbReference type="Pfam" id="PF23033">
    <property type="entry name" value="DUF7034"/>
    <property type="match status" value="1"/>
</dbReference>
<feature type="domain" description="DUF7949" evidence="7">
    <location>
        <begin position="957"/>
        <end position="991"/>
    </location>
</feature>
<dbReference type="PANTHER" id="PTHR31378:SF17">
    <property type="match status" value="1"/>
</dbReference>
<reference evidence="8 9" key="1">
    <citation type="submission" date="2015-12" db="EMBL/GenBank/DDBJ databases">
        <title>Dictyostelia acquired genes for synthesis and detection of signals that induce cell-type specialization by lateral gene transfer from prokaryotes.</title>
        <authorList>
            <person name="Gloeckner G."/>
            <person name="Schaap P."/>
        </authorList>
    </citation>
    <scope>NUCLEOTIDE SEQUENCE [LARGE SCALE GENOMIC DNA]</scope>
    <source>
        <strain evidence="8 9">TK</strain>
    </source>
</reference>
<evidence type="ECO:0000259" key="5">
    <source>
        <dbReference type="Pfam" id="PF23034"/>
    </source>
</evidence>
<dbReference type="Pfam" id="PF25820">
    <property type="entry name" value="DUF7949"/>
    <property type="match status" value="1"/>
</dbReference>
<evidence type="ECO:0000259" key="7">
    <source>
        <dbReference type="Pfam" id="PF25820"/>
    </source>
</evidence>
<evidence type="ECO:0000256" key="2">
    <source>
        <dbReference type="SAM" id="Phobius"/>
    </source>
</evidence>
<dbReference type="InParanoid" id="A0A151ZEP7"/>
<evidence type="ECO:0000313" key="8">
    <source>
        <dbReference type="EMBL" id="KYQ92428.1"/>
    </source>
</evidence>
<feature type="domain" description="DUF7743" evidence="6">
    <location>
        <begin position="361"/>
        <end position="468"/>
    </location>
</feature>
<dbReference type="EMBL" id="LODT01000029">
    <property type="protein sequence ID" value="KYQ92428.1"/>
    <property type="molecule type" value="Genomic_DNA"/>
</dbReference>
<keyword evidence="9" id="KW-1185">Reference proteome</keyword>
<dbReference type="Pfam" id="PF24893">
    <property type="entry name" value="DUF7743"/>
    <property type="match status" value="1"/>
</dbReference>
<dbReference type="Pfam" id="PF22933">
    <property type="entry name" value="ComC_SSD"/>
    <property type="match status" value="1"/>
</dbReference>
<keyword evidence="2" id="KW-0812">Transmembrane</keyword>
<feature type="domain" description="DUF7034" evidence="4">
    <location>
        <begin position="728"/>
        <end position="836"/>
    </location>
</feature>
<dbReference type="InterPro" id="IPR055463">
    <property type="entry name" value="DUF7035"/>
</dbReference>
<evidence type="ECO:0000313" key="9">
    <source>
        <dbReference type="Proteomes" id="UP000076078"/>
    </source>
</evidence>
<sequence length="1297" mass="143629">MQNCIYVFQFEFTGSNLNSGEPYTIKESPSTSGLFTLLSTNENYTISYGQLSNVKFQFGQSSFTASLIDMNGNNVTSITVTAPVCEPLPYPLELHGNYIGRTYVDSGNLIEYAGVFGFDFRLNKSYTSSLTVTCDPFYCQLAPYTSSYVFVLVGYGIPITSQTLSNNFTIKFRSSQNQITTWTGSSLISVPEISIELTTFPLPDTNVPAPGSSTLQIVVSKPYGTIIKTISDVVYFNNYTFIQEIPGGPLYNQPSPYPIFSSSPTSFSYTVDEKETYLLYNIDGTNGAFRNLDSWIFSAFDTSSGTYIITTRAVPKNIGVVTGTYQSATIQLRYMLSPLMNKNFQLENLGNPITPFATPGDTIPPVIDKILYYPLQNCSVLVQIWATDLESGLHRFELFDLYTIYAASTISNPQYQSSVISSGIFEAILESKGQPLLNFDVKAYDNVGNVGVLEGPSKTLSLPLDQFPCTVPKSQYFPSNIFDKFLFLFNEYNSSTEGMVNTLFINFTQPMDKNSKIYLIFDHNRFTQIPGQYDHFLQMWAIDFVIPMNPTGLEIFYSLSYPDTSITSVALNRIVGASSKLTVNVDIGDRMPPIVISLEKLQTGFGYKLLIEDSINGLKNGEVRIQSSIESDPYLYKFTPQTSEKDPKMDSYEFQIPTTLYSVCNSDITFQLVYVKLVDNGDQVSIYDKGVSMESDFPVINPLYNIVMDKSWDLEFICTVPANDVLPPTITDVYDPTYNSVDVGQEYRFWKYAFEGSDPSGLSTKQNVYCRLYTLNDEIYIRAEMSVQGTTFNGLCATNLPYGWGQGLMQGTFRVSIHGVTDVLFNMAGFENTDIIFSTTMDYNTPYIDGYYPITTRGGALTIKGHKIGPIDPTNGDVVQVKVSPGKEVNSPFVMYDTTFVSCTLVVTEILPPTGSQTFYVTVIKNNISSNILPISSSRQRGSPFPLPPTTIQPTSCPGTPPCNGPDHGSCTNKGCVCTSSYRGNDCSDKIIPNNPPKTDGDKPTSNSTTEIPTEGGGSITVTSLISVIALNEINYKGESVKNHSLSNWKLTNTSDVNANIITSVYSLTIVNDPIVKTNISVQIQFYRDETIIEFAGQELRMYPSSLKYSIDIGEYKFAQSLNTLQLIMSVGISTSDDEIGSCITQEIGNTTESDSEFYKLQINDHSLYGRFIKRGIVDNNIRALSSTIQTSIDDNSKSNSIQSLIAINIPHYSESVLIDPDFSILLDSQPAQDKDDSICTAKSDKGLSKSQLAGIIIGCIAFAAIVAISIAYVLYKRKRAVHFQKKLKKLTNINKQ</sequence>
<evidence type="ECO:0000259" key="6">
    <source>
        <dbReference type="Pfam" id="PF24893"/>
    </source>
</evidence>
<protein>
    <recommendedName>
        <fullName evidence="10">EGF-like domain-containing protein</fullName>
    </recommendedName>
</protein>
<feature type="transmembrane region" description="Helical" evidence="2">
    <location>
        <begin position="1253"/>
        <end position="1276"/>
    </location>
</feature>
<feature type="region of interest" description="Disordered" evidence="1">
    <location>
        <begin position="989"/>
        <end position="1016"/>
    </location>
</feature>
<dbReference type="InterPro" id="IPR056645">
    <property type="entry name" value="DUF7743"/>
</dbReference>
<dbReference type="Proteomes" id="UP000076078">
    <property type="component" value="Unassembled WGS sequence"/>
</dbReference>